<dbReference type="PANTHER" id="PTHR15077">
    <property type="entry name" value="FAS-ASSOCIATING DEATH DOMAIN-CONTAINING PROTEIN FADD"/>
    <property type="match status" value="1"/>
</dbReference>
<dbReference type="GO" id="GO:0005123">
    <property type="term" value="F:death receptor binding"/>
    <property type="evidence" value="ECO:0007669"/>
    <property type="project" value="TreeGrafter"/>
</dbReference>
<comment type="caution">
    <text evidence="2">The sequence shown here is derived from an EMBL/GenBank/DDBJ whole genome shotgun (WGS) entry which is preliminary data.</text>
</comment>
<keyword evidence="3" id="KW-1185">Reference proteome</keyword>
<dbReference type="CDD" id="cd01670">
    <property type="entry name" value="Death"/>
    <property type="match status" value="1"/>
</dbReference>
<dbReference type="GO" id="GO:0045089">
    <property type="term" value="P:positive regulation of innate immune response"/>
    <property type="evidence" value="ECO:0007669"/>
    <property type="project" value="TreeGrafter"/>
</dbReference>
<feature type="domain" description="Death" evidence="1">
    <location>
        <begin position="243"/>
        <end position="309"/>
    </location>
</feature>
<dbReference type="GO" id="GO:0089720">
    <property type="term" value="F:caspase binding"/>
    <property type="evidence" value="ECO:0007669"/>
    <property type="project" value="TreeGrafter"/>
</dbReference>
<dbReference type="GO" id="GO:0097191">
    <property type="term" value="P:extrinsic apoptotic signaling pathway"/>
    <property type="evidence" value="ECO:0007669"/>
    <property type="project" value="TreeGrafter"/>
</dbReference>
<dbReference type="Gene3D" id="1.10.533.10">
    <property type="entry name" value="Death Domain, Fas"/>
    <property type="match status" value="1"/>
</dbReference>
<proteinExistence type="predicted"/>
<dbReference type="EMBL" id="VSWD01000010">
    <property type="protein sequence ID" value="KAK3089578.1"/>
    <property type="molecule type" value="Genomic_DNA"/>
</dbReference>
<dbReference type="SUPFAM" id="SSF47986">
    <property type="entry name" value="DEATH domain"/>
    <property type="match status" value="1"/>
</dbReference>
<evidence type="ECO:0000259" key="1">
    <source>
        <dbReference type="PROSITE" id="PS50017"/>
    </source>
</evidence>
<dbReference type="AlphaFoldDB" id="A0AA89BW20"/>
<dbReference type="InterPro" id="IPR016729">
    <property type="entry name" value="FADD"/>
</dbReference>
<dbReference type="InterPro" id="IPR000488">
    <property type="entry name" value="Death_dom"/>
</dbReference>
<dbReference type="SUPFAM" id="SSF47473">
    <property type="entry name" value="EF-hand"/>
    <property type="match status" value="1"/>
</dbReference>
<evidence type="ECO:0000313" key="3">
    <source>
        <dbReference type="Proteomes" id="UP001186944"/>
    </source>
</evidence>
<reference evidence="2" key="1">
    <citation type="submission" date="2019-08" db="EMBL/GenBank/DDBJ databases">
        <title>The improved chromosome-level genome for the pearl oyster Pinctada fucata martensii using PacBio sequencing and Hi-C.</title>
        <authorList>
            <person name="Zheng Z."/>
        </authorList>
    </citation>
    <scope>NUCLEOTIDE SEQUENCE</scope>
    <source>
        <strain evidence="2">ZZ-2019</strain>
        <tissue evidence="2">Adductor muscle</tissue>
    </source>
</reference>
<dbReference type="PANTHER" id="PTHR15077:SF10">
    <property type="entry name" value="FAS-ASSOCIATED DEATH DOMAIN PROTEIN"/>
    <property type="match status" value="1"/>
</dbReference>
<dbReference type="Pfam" id="PF00531">
    <property type="entry name" value="Death"/>
    <property type="match status" value="1"/>
</dbReference>
<gene>
    <name evidence="2" type="ORF">FSP39_004784</name>
</gene>
<dbReference type="Gene3D" id="1.10.238.10">
    <property type="entry name" value="EF-hand"/>
    <property type="match status" value="1"/>
</dbReference>
<dbReference type="InterPro" id="IPR011029">
    <property type="entry name" value="DEATH-like_dom_sf"/>
</dbReference>
<accession>A0AA89BW20</accession>
<sequence length="309" mass="35310">MGNYTSAFMVSPAKAASNHTHPNKPNWITLHAVASELSIAEVERLWLRFRQLGSDENGELTESVLMASPIWQDAFSRNVMKKFMDAKTKKITFENFLRGLRWCEMATLEEKLRGVFRLMNNGNEVPKEIFKKIVERVYTDPKDKEKRQLGYSIQRNFILLLFSHHLSGSITEDQFVRGCQQVPRNLVDDALNFELLPSYMKERLHQNLPEFSNEGQMTPVAGSSGIPSDTVLKDVALKIHKRDWERVANKLDIMGEDIDELRSQYKDPRAQVYQMLKLWKSRDQSMASTGALQTALRGAGMADVAQSLS</sequence>
<dbReference type="Proteomes" id="UP001186944">
    <property type="component" value="Unassembled WGS sequence"/>
</dbReference>
<dbReference type="GO" id="GO:0031265">
    <property type="term" value="C:CD95 death-inducing signaling complex"/>
    <property type="evidence" value="ECO:0007669"/>
    <property type="project" value="TreeGrafter"/>
</dbReference>
<name>A0AA89BW20_PINIB</name>
<dbReference type="SMART" id="SM00005">
    <property type="entry name" value="DEATH"/>
    <property type="match status" value="1"/>
</dbReference>
<protein>
    <recommendedName>
        <fullName evidence="1">Death domain-containing protein</fullName>
    </recommendedName>
</protein>
<evidence type="ECO:0000313" key="2">
    <source>
        <dbReference type="EMBL" id="KAK3089578.1"/>
    </source>
</evidence>
<dbReference type="InterPro" id="IPR011992">
    <property type="entry name" value="EF-hand-dom_pair"/>
</dbReference>
<organism evidence="2 3">
    <name type="scientific">Pinctada imbricata</name>
    <name type="common">Atlantic pearl-oyster</name>
    <name type="synonym">Pinctada martensii</name>
    <dbReference type="NCBI Taxonomy" id="66713"/>
    <lineage>
        <taxon>Eukaryota</taxon>
        <taxon>Metazoa</taxon>
        <taxon>Spiralia</taxon>
        <taxon>Lophotrochozoa</taxon>
        <taxon>Mollusca</taxon>
        <taxon>Bivalvia</taxon>
        <taxon>Autobranchia</taxon>
        <taxon>Pteriomorphia</taxon>
        <taxon>Pterioida</taxon>
        <taxon>Pterioidea</taxon>
        <taxon>Pteriidae</taxon>
        <taxon>Pinctada</taxon>
    </lineage>
</organism>
<dbReference type="PROSITE" id="PS50017">
    <property type="entry name" value="DEATH_DOMAIN"/>
    <property type="match status" value="1"/>
</dbReference>